<organism evidence="3">
    <name type="scientific">Triticum aestivum</name>
    <name type="common">Wheat</name>
    <dbReference type="NCBI Taxonomy" id="4565"/>
    <lineage>
        <taxon>Eukaryota</taxon>
        <taxon>Viridiplantae</taxon>
        <taxon>Streptophyta</taxon>
        <taxon>Embryophyta</taxon>
        <taxon>Tracheophyta</taxon>
        <taxon>Spermatophyta</taxon>
        <taxon>Magnoliopsida</taxon>
        <taxon>Liliopsida</taxon>
        <taxon>Poales</taxon>
        <taxon>Poaceae</taxon>
        <taxon>BOP clade</taxon>
        <taxon>Pooideae</taxon>
        <taxon>Triticodae</taxon>
        <taxon>Triticeae</taxon>
        <taxon>Triticinae</taxon>
        <taxon>Triticum</taxon>
    </lineage>
</organism>
<dbReference type="Proteomes" id="UP000019116">
    <property type="component" value="Chromosome 7A"/>
</dbReference>
<dbReference type="Gramene" id="TraesCS7A03G0171400.1">
    <property type="protein sequence ID" value="TraesCS7A03G0171400.1.CDS"/>
    <property type="gene ID" value="TraesCS7A03G0171400"/>
</dbReference>
<dbReference type="Pfam" id="PF24068">
    <property type="entry name" value="TPD1_C"/>
    <property type="match status" value="1"/>
</dbReference>
<dbReference type="Gramene" id="TraesSTA7A03G03818910.1">
    <property type="protein sequence ID" value="TraesSTA7A03G03818910.1"/>
    <property type="gene ID" value="TraesSTA7A03G03818910"/>
</dbReference>
<dbReference type="Gramene" id="TraesWEE_scaffold_078969_01G000100.1">
    <property type="protein sequence ID" value="TraesWEE_scaffold_078969_01G000100.1"/>
    <property type="gene ID" value="TraesWEE_scaffold_078969_01G000100"/>
</dbReference>
<dbReference type="OMA" id="VNATPYC"/>
<dbReference type="OrthoDB" id="600752at2759"/>
<dbReference type="Gramene" id="TraesCAD_scaffold_082160_01G000100.1">
    <property type="protein sequence ID" value="TraesCAD_scaffold_082160_01G000100.1"/>
    <property type="gene ID" value="TraesCAD_scaffold_082160_01G000100"/>
</dbReference>
<dbReference type="Gramene" id="TraesLDM7A03G03830430.1">
    <property type="protein sequence ID" value="TraesLDM7A03G03830430.1"/>
    <property type="gene ID" value="TraesLDM7A03G03830430"/>
</dbReference>
<dbReference type="Gramene" id="TraesLAC7A03G03775920.1">
    <property type="protein sequence ID" value="TraesLAC7A03G03775920.1"/>
    <property type="gene ID" value="TraesLAC7A03G03775920"/>
</dbReference>
<evidence type="ECO:0000256" key="2">
    <source>
        <dbReference type="SAM" id="SignalP"/>
    </source>
</evidence>
<keyword evidence="1 2" id="KW-0732">Signal</keyword>
<dbReference type="InterPro" id="IPR040361">
    <property type="entry name" value="TPD1"/>
</dbReference>
<dbReference type="Gramene" id="TraesJAG7A03G03807420.1">
    <property type="protein sequence ID" value="TraesJAG7A03G03807420.1"/>
    <property type="gene ID" value="TraesJAG7A03G03807420"/>
</dbReference>
<evidence type="ECO:0000256" key="1">
    <source>
        <dbReference type="ARBA" id="ARBA00022729"/>
    </source>
</evidence>
<reference evidence="3" key="2">
    <citation type="submission" date="2018-10" db="UniProtKB">
        <authorList>
            <consortium name="EnsemblPlants"/>
        </authorList>
    </citation>
    <scope>IDENTIFICATION</scope>
</reference>
<dbReference type="GO" id="GO:0001709">
    <property type="term" value="P:cell fate determination"/>
    <property type="evidence" value="ECO:0000318"/>
    <property type="project" value="GO_Central"/>
</dbReference>
<dbReference type="Gramene" id="TraesNOR7A03G03865950.1">
    <property type="protein sequence ID" value="TraesNOR7A03G03865950.1"/>
    <property type="gene ID" value="TraesNOR7A03G03865950"/>
</dbReference>
<dbReference type="Gramene" id="TraesPARA_EIv1.0_2243170.1">
    <property type="protein sequence ID" value="TraesPARA_EIv1.0_2243170.1.CDS"/>
    <property type="gene ID" value="TraesPARA_EIv1.0_2243170"/>
</dbReference>
<dbReference type="Gramene" id="TraesCS7A02G074400.1">
    <property type="protein sequence ID" value="TraesCS7A02G074400.1"/>
    <property type="gene ID" value="TraesCS7A02G074400"/>
</dbReference>
<feature type="signal peptide" evidence="2">
    <location>
        <begin position="1"/>
        <end position="25"/>
    </location>
</feature>
<keyword evidence="4" id="KW-1185">Reference proteome</keyword>
<dbReference type="Gramene" id="TraesMAC7A03G03825100.1">
    <property type="protein sequence ID" value="TraesMAC7A03G03825100.1"/>
    <property type="gene ID" value="TraesMAC7A03G03825100"/>
</dbReference>
<evidence type="ECO:0000313" key="4">
    <source>
        <dbReference type="Proteomes" id="UP000019116"/>
    </source>
</evidence>
<name>A0A3B6RC80_WHEAT</name>
<accession>A0A3B6RC80</accession>
<proteinExistence type="predicted"/>
<dbReference type="AlphaFoldDB" id="A0A3B6RC80"/>
<dbReference type="PANTHER" id="PTHR33184">
    <property type="entry name" value="PROTEIN TAPETUM DETERMINANT 1-LIKE-RELATED"/>
    <property type="match status" value="1"/>
</dbReference>
<sequence length="130" mass="14078">METKNIAALLFLLAALLCHVRTGGAQRSCGKSDITVAADWTGFYAFVGTVQRQPLYELQVGTSCSCPMKDVRISCGGLENSMEPLDASEVELHDGMCVLKKPVVRGSPVIFTYSSDVPVNFRVINATPYC</sequence>
<reference evidence="3" key="1">
    <citation type="submission" date="2018-08" db="EMBL/GenBank/DDBJ databases">
        <authorList>
            <person name="Rossello M."/>
        </authorList>
    </citation>
    <scope>NUCLEOTIDE SEQUENCE [LARGE SCALE GENOMIC DNA]</scope>
    <source>
        <strain evidence="3">cv. Chinese Spring</strain>
    </source>
</reference>
<dbReference type="EnsemblPlants" id="TraesCS7A02G074400.1">
    <property type="protein sequence ID" value="TraesCS7A02G074400.1"/>
    <property type="gene ID" value="TraesCS7A02G074400"/>
</dbReference>
<protein>
    <submittedName>
        <fullName evidence="3">Uncharacterized protein</fullName>
    </submittedName>
</protein>
<feature type="chain" id="PRO_5043179939" evidence="2">
    <location>
        <begin position="26"/>
        <end position="130"/>
    </location>
</feature>
<evidence type="ECO:0000313" key="3">
    <source>
        <dbReference type="EnsemblPlants" id="TraesCS7A02G074400.1"/>
    </source>
</evidence>
<dbReference type="PANTHER" id="PTHR33184:SF54">
    <property type="entry name" value="EXPANSIN-LIKE EG45 DOMAIN-CONTAINING PROTEIN"/>
    <property type="match status" value="1"/>
</dbReference>